<dbReference type="EMBL" id="JAUSVO010000003">
    <property type="protein sequence ID" value="MDQ0437950.1"/>
    <property type="molecule type" value="Genomic_DNA"/>
</dbReference>
<dbReference type="SMART" id="SM00530">
    <property type="entry name" value="HTH_XRE"/>
    <property type="match status" value="1"/>
</dbReference>
<dbReference type="CDD" id="cd00093">
    <property type="entry name" value="HTH_XRE"/>
    <property type="match status" value="1"/>
</dbReference>
<sequence>MSYQVITTPAGERLAVIPEAEYLAMVEAGESAADVAAVHRFRARMAAGEEELIPAAVVDRLLAGESPVRVWRQYRNMSARDLASSAGIGPPYLSEIETGKKEGSIGAMKAIAHALGVAIDDLV</sequence>
<protein>
    <submittedName>
        <fullName evidence="2">DNA-binding XRE family transcriptional regulator</fullName>
    </submittedName>
</protein>
<keyword evidence="2" id="KW-0238">DNA-binding</keyword>
<dbReference type="InterPro" id="IPR010982">
    <property type="entry name" value="Lambda_DNA-bd_dom_sf"/>
</dbReference>
<accession>A0ABU0H850</accession>
<reference evidence="2 3" key="1">
    <citation type="submission" date="2023-07" db="EMBL/GenBank/DDBJ databases">
        <title>Genomic Encyclopedia of Type Strains, Phase IV (KMG-IV): sequencing the most valuable type-strain genomes for metagenomic binning, comparative biology and taxonomic classification.</title>
        <authorList>
            <person name="Goeker M."/>
        </authorList>
    </citation>
    <scope>NUCLEOTIDE SEQUENCE [LARGE SCALE GENOMIC DNA]</scope>
    <source>
        <strain evidence="2 3">B6-8</strain>
    </source>
</reference>
<organism evidence="2 3">
    <name type="scientific">Kaistia dalseonensis</name>
    <dbReference type="NCBI Taxonomy" id="410840"/>
    <lineage>
        <taxon>Bacteria</taxon>
        <taxon>Pseudomonadati</taxon>
        <taxon>Pseudomonadota</taxon>
        <taxon>Alphaproteobacteria</taxon>
        <taxon>Hyphomicrobiales</taxon>
        <taxon>Kaistiaceae</taxon>
        <taxon>Kaistia</taxon>
    </lineage>
</organism>
<dbReference type="PROSITE" id="PS50943">
    <property type="entry name" value="HTH_CROC1"/>
    <property type="match status" value="1"/>
</dbReference>
<gene>
    <name evidence="2" type="ORF">QO014_002342</name>
</gene>
<evidence type="ECO:0000259" key="1">
    <source>
        <dbReference type="PROSITE" id="PS50943"/>
    </source>
</evidence>
<dbReference type="RefSeq" id="WP_266348876.1">
    <property type="nucleotide sequence ID" value="NZ_JAPKNG010000003.1"/>
</dbReference>
<dbReference type="Gene3D" id="1.10.260.40">
    <property type="entry name" value="lambda repressor-like DNA-binding domains"/>
    <property type="match status" value="1"/>
</dbReference>
<keyword evidence="3" id="KW-1185">Reference proteome</keyword>
<dbReference type="Proteomes" id="UP001241603">
    <property type="component" value="Unassembled WGS sequence"/>
</dbReference>
<dbReference type="Pfam" id="PF01381">
    <property type="entry name" value="HTH_3"/>
    <property type="match status" value="1"/>
</dbReference>
<feature type="domain" description="HTH cro/C1-type" evidence="1">
    <location>
        <begin position="68"/>
        <end position="122"/>
    </location>
</feature>
<dbReference type="InterPro" id="IPR001387">
    <property type="entry name" value="Cro/C1-type_HTH"/>
</dbReference>
<name>A0ABU0H850_9HYPH</name>
<evidence type="ECO:0000313" key="3">
    <source>
        <dbReference type="Proteomes" id="UP001241603"/>
    </source>
</evidence>
<evidence type="ECO:0000313" key="2">
    <source>
        <dbReference type="EMBL" id="MDQ0437950.1"/>
    </source>
</evidence>
<proteinExistence type="predicted"/>
<dbReference type="GO" id="GO:0003677">
    <property type="term" value="F:DNA binding"/>
    <property type="evidence" value="ECO:0007669"/>
    <property type="project" value="UniProtKB-KW"/>
</dbReference>
<comment type="caution">
    <text evidence="2">The sequence shown here is derived from an EMBL/GenBank/DDBJ whole genome shotgun (WGS) entry which is preliminary data.</text>
</comment>
<dbReference type="SUPFAM" id="SSF47413">
    <property type="entry name" value="lambda repressor-like DNA-binding domains"/>
    <property type="match status" value="1"/>
</dbReference>